<gene>
    <name evidence="1" type="ORF">SAMN05421688_2322</name>
</gene>
<dbReference type="STRING" id="871651.SAMN05421688_2322"/>
<dbReference type="Pfam" id="PF07237">
    <property type="entry name" value="DUF1428"/>
    <property type="match status" value="1"/>
</dbReference>
<proteinExistence type="predicted"/>
<evidence type="ECO:0000313" key="2">
    <source>
        <dbReference type="Proteomes" id="UP000198796"/>
    </source>
</evidence>
<dbReference type="PIRSF" id="PIRSF007028">
    <property type="entry name" value="UCP007028"/>
    <property type="match status" value="1"/>
</dbReference>
<protein>
    <submittedName>
        <fullName evidence="1">Uncharacterized conserved protein YbaA, DUF1428 family</fullName>
    </submittedName>
</protein>
<name>A0A1I0XIQ2_9RHOB</name>
<organism evidence="1 2">
    <name type="scientific">Poseidonocella pacifica</name>
    <dbReference type="NCBI Taxonomy" id="871651"/>
    <lineage>
        <taxon>Bacteria</taxon>
        <taxon>Pseudomonadati</taxon>
        <taxon>Pseudomonadota</taxon>
        <taxon>Alphaproteobacteria</taxon>
        <taxon>Rhodobacterales</taxon>
        <taxon>Roseobacteraceae</taxon>
        <taxon>Poseidonocella</taxon>
    </lineage>
</organism>
<dbReference type="Gene3D" id="3.30.70.100">
    <property type="match status" value="1"/>
</dbReference>
<dbReference type="RefSeq" id="WP_092064798.1">
    <property type="nucleotide sequence ID" value="NZ_FOJU01000003.1"/>
</dbReference>
<accession>A0A1I0XIQ2</accession>
<dbReference type="InterPro" id="IPR011008">
    <property type="entry name" value="Dimeric_a/b-barrel"/>
</dbReference>
<dbReference type="SUPFAM" id="SSF54909">
    <property type="entry name" value="Dimeric alpha+beta barrel"/>
    <property type="match status" value="1"/>
</dbReference>
<sequence length="117" mass="13321">MPHVSGFLAPVPEEKKDAYIASAKKFWPLFKEYGAISMTECWEATVPDGEVTSFPLAVKREPNEKVVFSWILWPDEETAGKCWAAMETDSRFQESMDMPFDGKRMVWGGFNTIFEGT</sequence>
<reference evidence="1 2" key="1">
    <citation type="submission" date="2016-10" db="EMBL/GenBank/DDBJ databases">
        <authorList>
            <person name="de Groot N.N."/>
        </authorList>
    </citation>
    <scope>NUCLEOTIDE SEQUENCE [LARGE SCALE GENOMIC DNA]</scope>
    <source>
        <strain evidence="1 2">DSM 29316</strain>
    </source>
</reference>
<evidence type="ECO:0000313" key="1">
    <source>
        <dbReference type="EMBL" id="SFB00784.1"/>
    </source>
</evidence>
<dbReference type="AlphaFoldDB" id="A0A1I0XIQ2"/>
<keyword evidence="2" id="KW-1185">Reference proteome</keyword>
<dbReference type="Proteomes" id="UP000198796">
    <property type="component" value="Unassembled WGS sequence"/>
</dbReference>
<dbReference type="OrthoDB" id="9792392at2"/>
<dbReference type="InterPro" id="IPR009874">
    <property type="entry name" value="DUF1428"/>
</dbReference>
<dbReference type="EMBL" id="FOJU01000003">
    <property type="protein sequence ID" value="SFB00784.1"/>
    <property type="molecule type" value="Genomic_DNA"/>
</dbReference>